<evidence type="ECO:0000259" key="7">
    <source>
        <dbReference type="Pfam" id="PF02656"/>
    </source>
</evidence>
<dbReference type="eggNOG" id="COG2149">
    <property type="taxonomic scope" value="Bacteria"/>
</dbReference>
<evidence type="ECO:0000313" key="9">
    <source>
        <dbReference type="Proteomes" id="UP000014809"/>
    </source>
</evidence>
<dbReference type="STRING" id="1200352.A606_04320"/>
<dbReference type="InterPro" id="IPR003807">
    <property type="entry name" value="DUF202"/>
</dbReference>
<keyword evidence="5 6" id="KW-0472">Membrane</keyword>
<keyword evidence="9" id="KW-1185">Reference proteome</keyword>
<accession>S4XIU2</accession>
<organism evidence="8 9">
    <name type="scientific">Corynebacterium terpenotabidum Y-11</name>
    <dbReference type="NCBI Taxonomy" id="1200352"/>
    <lineage>
        <taxon>Bacteria</taxon>
        <taxon>Bacillati</taxon>
        <taxon>Actinomycetota</taxon>
        <taxon>Actinomycetes</taxon>
        <taxon>Mycobacteriales</taxon>
        <taxon>Corynebacteriaceae</taxon>
        <taxon>Corynebacterium</taxon>
    </lineage>
</organism>
<feature type="domain" description="DUF202" evidence="7">
    <location>
        <begin position="25"/>
        <end position="92"/>
    </location>
</feature>
<dbReference type="InterPro" id="IPR052053">
    <property type="entry name" value="IM_YidH-like"/>
</dbReference>
<dbReference type="GO" id="GO:0005886">
    <property type="term" value="C:plasma membrane"/>
    <property type="evidence" value="ECO:0007669"/>
    <property type="project" value="UniProtKB-SubCell"/>
</dbReference>
<keyword evidence="3 6" id="KW-0812">Transmembrane</keyword>
<sequence length="125" mass="13153">MNEKPAPRSALSRLLFPTGDDPDPRFTLANERTFLSWMRTALAFIAGGVALEALPGAQVPEDLRSLAAVVAMGLGVLIAAGAAVRWLRVERAMREQRPLPAPAIVPVLSAGAILATIVVGVVLFA</sequence>
<evidence type="ECO:0000313" key="8">
    <source>
        <dbReference type="EMBL" id="AGP30513.1"/>
    </source>
</evidence>
<dbReference type="KEGG" id="cter:A606_04320"/>
<comment type="subcellular location">
    <subcellularLocation>
        <location evidence="1">Cell membrane</location>
        <topology evidence="1">Multi-pass membrane protein</topology>
    </subcellularLocation>
</comment>
<evidence type="ECO:0000256" key="5">
    <source>
        <dbReference type="ARBA" id="ARBA00023136"/>
    </source>
</evidence>
<dbReference type="EMBL" id="CP003696">
    <property type="protein sequence ID" value="AGP30513.1"/>
    <property type="molecule type" value="Genomic_DNA"/>
</dbReference>
<name>S4XIU2_9CORY</name>
<keyword evidence="2" id="KW-1003">Cell membrane</keyword>
<evidence type="ECO:0000256" key="3">
    <source>
        <dbReference type="ARBA" id="ARBA00022692"/>
    </source>
</evidence>
<evidence type="ECO:0000256" key="1">
    <source>
        <dbReference type="ARBA" id="ARBA00004651"/>
    </source>
</evidence>
<protein>
    <recommendedName>
        <fullName evidence="7">DUF202 domain-containing protein</fullName>
    </recommendedName>
</protein>
<dbReference type="RefSeq" id="WP_020440875.1">
    <property type="nucleotide sequence ID" value="NC_021663.1"/>
</dbReference>
<dbReference type="AlphaFoldDB" id="S4XIU2"/>
<gene>
    <name evidence="8" type="ORF">A606_04320</name>
</gene>
<proteinExistence type="predicted"/>
<feature type="transmembrane region" description="Helical" evidence="6">
    <location>
        <begin position="34"/>
        <end position="54"/>
    </location>
</feature>
<dbReference type="PANTHER" id="PTHR34187">
    <property type="entry name" value="FGR18P"/>
    <property type="match status" value="1"/>
</dbReference>
<dbReference type="Proteomes" id="UP000014809">
    <property type="component" value="Chromosome"/>
</dbReference>
<dbReference type="PATRIC" id="fig|1200352.3.peg.874"/>
<dbReference type="Pfam" id="PF02656">
    <property type="entry name" value="DUF202"/>
    <property type="match status" value="1"/>
</dbReference>
<evidence type="ECO:0000256" key="4">
    <source>
        <dbReference type="ARBA" id="ARBA00022989"/>
    </source>
</evidence>
<feature type="transmembrane region" description="Helical" evidence="6">
    <location>
        <begin position="66"/>
        <end position="87"/>
    </location>
</feature>
<evidence type="ECO:0000256" key="6">
    <source>
        <dbReference type="SAM" id="Phobius"/>
    </source>
</evidence>
<feature type="transmembrane region" description="Helical" evidence="6">
    <location>
        <begin position="99"/>
        <end position="124"/>
    </location>
</feature>
<reference evidence="8 9" key="1">
    <citation type="submission" date="2012-06" db="EMBL/GenBank/DDBJ databases">
        <title>Complete genome sequence of Corynebacterium terpenotabidum Y-11 (=DSM 44721).</title>
        <authorList>
            <person name="Ruckert C."/>
            <person name="Albersmeier A."/>
            <person name="Al-Dilaimi A."/>
            <person name="Szczepanowski R."/>
            <person name="Kalinowski J."/>
        </authorList>
    </citation>
    <scope>NUCLEOTIDE SEQUENCE [LARGE SCALE GENOMIC DNA]</scope>
    <source>
        <strain evidence="8 9">Y-11</strain>
    </source>
</reference>
<dbReference type="PANTHER" id="PTHR34187:SF2">
    <property type="entry name" value="DUF202 DOMAIN-CONTAINING PROTEIN"/>
    <property type="match status" value="1"/>
</dbReference>
<keyword evidence="4 6" id="KW-1133">Transmembrane helix</keyword>
<dbReference type="HOGENOM" id="CLU_053359_4_0_11"/>
<evidence type="ECO:0000256" key="2">
    <source>
        <dbReference type="ARBA" id="ARBA00022475"/>
    </source>
</evidence>